<evidence type="ECO:0000313" key="2">
    <source>
        <dbReference type="Proteomes" id="UP000054279"/>
    </source>
</evidence>
<dbReference type="AlphaFoldDB" id="A0A0C9TKY4"/>
<proteinExistence type="predicted"/>
<dbReference type="EMBL" id="KN837262">
    <property type="protein sequence ID" value="KIJ30433.1"/>
    <property type="molecule type" value="Genomic_DNA"/>
</dbReference>
<reference evidence="1 2" key="1">
    <citation type="submission" date="2014-06" db="EMBL/GenBank/DDBJ databases">
        <title>Evolutionary Origins and Diversification of the Mycorrhizal Mutualists.</title>
        <authorList>
            <consortium name="DOE Joint Genome Institute"/>
            <consortium name="Mycorrhizal Genomics Consortium"/>
            <person name="Kohler A."/>
            <person name="Kuo A."/>
            <person name="Nagy L.G."/>
            <person name="Floudas D."/>
            <person name="Copeland A."/>
            <person name="Barry K.W."/>
            <person name="Cichocki N."/>
            <person name="Veneault-Fourrey C."/>
            <person name="LaButti K."/>
            <person name="Lindquist E.A."/>
            <person name="Lipzen A."/>
            <person name="Lundell T."/>
            <person name="Morin E."/>
            <person name="Murat C."/>
            <person name="Riley R."/>
            <person name="Ohm R."/>
            <person name="Sun H."/>
            <person name="Tunlid A."/>
            <person name="Henrissat B."/>
            <person name="Grigoriev I.V."/>
            <person name="Hibbett D.S."/>
            <person name="Martin F."/>
        </authorList>
    </citation>
    <scope>NUCLEOTIDE SEQUENCE [LARGE SCALE GENOMIC DNA]</scope>
    <source>
        <strain evidence="1 2">SS14</strain>
    </source>
</reference>
<organism evidence="1 2">
    <name type="scientific">Sphaerobolus stellatus (strain SS14)</name>
    <dbReference type="NCBI Taxonomy" id="990650"/>
    <lineage>
        <taxon>Eukaryota</taxon>
        <taxon>Fungi</taxon>
        <taxon>Dikarya</taxon>
        <taxon>Basidiomycota</taxon>
        <taxon>Agaricomycotina</taxon>
        <taxon>Agaricomycetes</taxon>
        <taxon>Phallomycetidae</taxon>
        <taxon>Geastrales</taxon>
        <taxon>Sphaerobolaceae</taxon>
        <taxon>Sphaerobolus</taxon>
    </lineage>
</organism>
<dbReference type="Proteomes" id="UP000054279">
    <property type="component" value="Unassembled WGS sequence"/>
</dbReference>
<dbReference type="HOGENOM" id="CLU_1797682_0_0_1"/>
<dbReference type="OrthoDB" id="2973373at2759"/>
<sequence length="144" mass="16818">MASGWREHIPLTYLTDSYCSCSTLDPDINQELLTVNTTAGIVTTTSKPLSSDGEAHLSFREWSEAWKRHLHLIQDHHLDEHNSWSIHHNHIRDAEDCNTKWSLWLAYDIEICRRSCSDPLDPAVFQVNIWQDLQPDFIMRQTME</sequence>
<keyword evidence="2" id="KW-1185">Reference proteome</keyword>
<gene>
    <name evidence="1" type="ORF">M422DRAFT_53762</name>
</gene>
<protein>
    <submittedName>
        <fullName evidence="1">Uncharacterized protein</fullName>
    </submittedName>
</protein>
<accession>A0A0C9TKY4</accession>
<name>A0A0C9TKY4_SPHS4</name>
<evidence type="ECO:0000313" key="1">
    <source>
        <dbReference type="EMBL" id="KIJ30433.1"/>
    </source>
</evidence>